<dbReference type="EMBL" id="JACHKS010000001">
    <property type="protein sequence ID" value="MBB6330164.1"/>
    <property type="molecule type" value="Genomic_DNA"/>
</dbReference>
<keyword evidence="1" id="KW-0472">Membrane</keyword>
<evidence type="ECO:0000256" key="1">
    <source>
        <dbReference type="SAM" id="Phobius"/>
    </source>
</evidence>
<reference evidence="2 3" key="1">
    <citation type="submission" date="2020-08" db="EMBL/GenBank/DDBJ databases">
        <title>Functional genomics of gut bacteria from endangered species of beetles.</title>
        <authorList>
            <person name="Carlos-Shanley C."/>
        </authorList>
    </citation>
    <scope>NUCLEOTIDE SEQUENCE [LARGE SCALE GENOMIC DNA]</scope>
    <source>
        <strain evidence="2 3">S00068</strain>
    </source>
</reference>
<feature type="transmembrane region" description="Helical" evidence="1">
    <location>
        <begin position="6"/>
        <end position="23"/>
    </location>
</feature>
<dbReference type="Proteomes" id="UP000587367">
    <property type="component" value="Unassembled WGS sequence"/>
</dbReference>
<evidence type="ECO:0000313" key="3">
    <source>
        <dbReference type="Proteomes" id="UP000587367"/>
    </source>
</evidence>
<keyword evidence="1" id="KW-1133">Transmembrane helix</keyword>
<protein>
    <submittedName>
        <fullName evidence="2">Uncharacterized protein</fullName>
    </submittedName>
</protein>
<organism evidence="2 3">
    <name type="scientific">Chryseobacterium sediminis</name>
    <dbReference type="NCBI Taxonomy" id="1679494"/>
    <lineage>
        <taxon>Bacteria</taxon>
        <taxon>Pseudomonadati</taxon>
        <taxon>Bacteroidota</taxon>
        <taxon>Flavobacteriia</taxon>
        <taxon>Flavobacteriales</taxon>
        <taxon>Weeksellaceae</taxon>
        <taxon>Chryseobacterium group</taxon>
        <taxon>Chryseobacterium</taxon>
    </lineage>
</organism>
<keyword evidence="1" id="KW-0812">Transmembrane</keyword>
<keyword evidence="3" id="KW-1185">Reference proteome</keyword>
<evidence type="ECO:0000313" key="2">
    <source>
        <dbReference type="EMBL" id="MBB6330164.1"/>
    </source>
</evidence>
<comment type="caution">
    <text evidence="2">The sequence shown here is derived from an EMBL/GenBank/DDBJ whole genome shotgun (WGS) entry which is preliminary data.</text>
</comment>
<proteinExistence type="predicted"/>
<name>A0ABR6PWR5_9FLAO</name>
<gene>
    <name evidence="2" type="ORF">HNP24_001114</name>
</gene>
<sequence length="41" mass="5007">MKLIAMINVFNMIFYIFFAKKKLPRKGQFFSHRLILKVINF</sequence>
<accession>A0ABR6PWR5</accession>